<name>A0ABQ3ENF7_9HYPH</name>
<dbReference type="Proteomes" id="UP000637980">
    <property type="component" value="Unassembled WGS sequence"/>
</dbReference>
<evidence type="ECO:0000256" key="1">
    <source>
        <dbReference type="SAM" id="SignalP"/>
    </source>
</evidence>
<protein>
    <recommendedName>
        <fullName evidence="4">Lipoprotein</fullName>
    </recommendedName>
</protein>
<evidence type="ECO:0000313" key="3">
    <source>
        <dbReference type="Proteomes" id="UP000637980"/>
    </source>
</evidence>
<evidence type="ECO:0008006" key="4">
    <source>
        <dbReference type="Google" id="ProtNLM"/>
    </source>
</evidence>
<proteinExistence type="predicted"/>
<dbReference type="EMBL" id="BMXE01000007">
    <property type="protein sequence ID" value="GHB42663.1"/>
    <property type="molecule type" value="Genomic_DNA"/>
</dbReference>
<keyword evidence="3" id="KW-1185">Reference proteome</keyword>
<reference evidence="3" key="1">
    <citation type="journal article" date="2019" name="Int. J. Syst. Evol. Microbiol.">
        <title>The Global Catalogue of Microorganisms (GCM) 10K type strain sequencing project: providing services to taxonomists for standard genome sequencing and annotation.</title>
        <authorList>
            <consortium name="The Broad Institute Genomics Platform"/>
            <consortium name="The Broad Institute Genome Sequencing Center for Infectious Disease"/>
            <person name="Wu L."/>
            <person name="Ma J."/>
        </authorList>
    </citation>
    <scope>NUCLEOTIDE SEQUENCE [LARGE SCALE GENOMIC DNA]</scope>
    <source>
        <strain evidence="3">KCTC 12861</strain>
    </source>
</reference>
<organism evidence="2 3">
    <name type="scientific">Pseudovibrio japonicus</name>
    <dbReference type="NCBI Taxonomy" id="366534"/>
    <lineage>
        <taxon>Bacteria</taxon>
        <taxon>Pseudomonadati</taxon>
        <taxon>Pseudomonadota</taxon>
        <taxon>Alphaproteobacteria</taxon>
        <taxon>Hyphomicrobiales</taxon>
        <taxon>Stappiaceae</taxon>
        <taxon>Pseudovibrio</taxon>
    </lineage>
</organism>
<gene>
    <name evidence="2" type="ORF">GCM10007094_34940</name>
</gene>
<feature type="signal peptide" evidence="1">
    <location>
        <begin position="1"/>
        <end position="23"/>
    </location>
</feature>
<comment type="caution">
    <text evidence="2">The sequence shown here is derived from an EMBL/GenBank/DDBJ whole genome shotgun (WGS) entry which is preliminary data.</text>
</comment>
<dbReference type="PROSITE" id="PS51257">
    <property type="entry name" value="PROKAR_LIPOPROTEIN"/>
    <property type="match status" value="1"/>
</dbReference>
<feature type="chain" id="PRO_5047478902" description="Lipoprotein" evidence="1">
    <location>
        <begin position="24"/>
        <end position="124"/>
    </location>
</feature>
<accession>A0ABQ3ENF7</accession>
<keyword evidence="1" id="KW-0732">Signal</keyword>
<dbReference type="RefSeq" id="WP_189438094.1">
    <property type="nucleotide sequence ID" value="NZ_BMXE01000007.1"/>
</dbReference>
<evidence type="ECO:0000313" key="2">
    <source>
        <dbReference type="EMBL" id="GHB42663.1"/>
    </source>
</evidence>
<sequence length="124" mass="12817">MTALKHVKLGIIGVLLAGCAAIAADAVSQVTGQTEDGSETFNGQITAYNITLTSNRGRTCEGRPAPNPVVLTCSDGTGGSLELHARDVFIGGTGAGTIDNQNVIVNFGPFDCNGICRWPKIRGL</sequence>